<comment type="subcellular location">
    <subcellularLocation>
        <location evidence="1">Membrane</location>
        <topology evidence="1">Single-pass type II membrane protein</topology>
    </subcellularLocation>
</comment>
<keyword evidence="5" id="KW-0735">Signal-anchor</keyword>
<evidence type="ECO:0000256" key="3">
    <source>
        <dbReference type="ARBA" id="ARBA00022679"/>
    </source>
</evidence>
<feature type="transmembrane region" description="Helical" evidence="8">
    <location>
        <begin position="101"/>
        <end position="121"/>
    </location>
</feature>
<evidence type="ECO:0000313" key="11">
    <source>
        <dbReference type="Proteomes" id="UP001190700"/>
    </source>
</evidence>
<evidence type="ECO:0000256" key="4">
    <source>
        <dbReference type="ARBA" id="ARBA00022692"/>
    </source>
</evidence>
<keyword evidence="2" id="KW-0328">Glycosyltransferase</keyword>
<evidence type="ECO:0000256" key="2">
    <source>
        <dbReference type="ARBA" id="ARBA00022676"/>
    </source>
</evidence>
<sequence>MKLLYASLRRSQPNFLASISDSILNGIGPTLRQIKGAQDCTVTRLHVSDSILNGIGPNSPANERCSRIDVSNSILNGIEPNLRHMTETRRVEPANGRCSQLHVVLIIFACAAASTWGVWAFSLEKLLELGSTSNQAAVVGAAGAARALVAGVAGAADNTPSPLCVDFGDLRPGNHNDSIFQCLSSTPYIQERCGTPPRETWGHFSSTNMSQARLRPEDVVLLLVVGCDQRRIAGVLESWVAGLWRQVDNLAGIHVVVAAEAKCSGTDWCAPNASREEYTCWLENKLVSLRSRNPNAKVTAFYAPNTSLGYPEAVTSKQVQLFPWLQSHFPDAKHFVKVEDDTFVLPGNLFAFLYTLHDRLNQETPALYGNAQGDQACCCRCCGAWEFDGCYPQGGSGWGFNKAALEQMAGSEFRSCYQRLFERWAPTHELHSDVTIGFCYHEVTNEPLIHCGSFHANHPSVEEQQRAWPNRLGVDISYHHVGPDDMRRFWDGQTSRGGASALPKSAFPYGDELVDD</sequence>
<evidence type="ECO:0000256" key="5">
    <source>
        <dbReference type="ARBA" id="ARBA00022968"/>
    </source>
</evidence>
<dbReference type="Pfam" id="PF02434">
    <property type="entry name" value="Fringe"/>
    <property type="match status" value="1"/>
</dbReference>
<dbReference type="GO" id="GO:0016020">
    <property type="term" value="C:membrane"/>
    <property type="evidence" value="ECO:0007669"/>
    <property type="project" value="UniProtKB-SubCell"/>
</dbReference>
<keyword evidence="6 8" id="KW-1133">Transmembrane helix</keyword>
<organism evidence="10 11">
    <name type="scientific">Cymbomonas tetramitiformis</name>
    <dbReference type="NCBI Taxonomy" id="36881"/>
    <lineage>
        <taxon>Eukaryota</taxon>
        <taxon>Viridiplantae</taxon>
        <taxon>Chlorophyta</taxon>
        <taxon>Pyramimonadophyceae</taxon>
        <taxon>Pyramimonadales</taxon>
        <taxon>Pyramimonadaceae</taxon>
        <taxon>Cymbomonas</taxon>
    </lineage>
</organism>
<evidence type="ECO:0000313" key="10">
    <source>
        <dbReference type="EMBL" id="KAK3234972.1"/>
    </source>
</evidence>
<evidence type="ECO:0000259" key="9">
    <source>
        <dbReference type="Pfam" id="PF02434"/>
    </source>
</evidence>
<feature type="domain" description="Fringe-like glycosyltransferase" evidence="9">
    <location>
        <begin position="332"/>
        <end position="480"/>
    </location>
</feature>
<dbReference type="GO" id="GO:0016757">
    <property type="term" value="F:glycosyltransferase activity"/>
    <property type="evidence" value="ECO:0007669"/>
    <property type="project" value="UniProtKB-KW"/>
</dbReference>
<reference evidence="10 11" key="1">
    <citation type="journal article" date="2015" name="Genome Biol. Evol.">
        <title>Comparative Genomics of a Bacterivorous Green Alga Reveals Evolutionary Causalities and Consequences of Phago-Mixotrophic Mode of Nutrition.</title>
        <authorList>
            <person name="Burns J.A."/>
            <person name="Paasch A."/>
            <person name="Narechania A."/>
            <person name="Kim E."/>
        </authorList>
    </citation>
    <scope>NUCLEOTIDE SEQUENCE [LARGE SCALE GENOMIC DNA]</scope>
    <source>
        <strain evidence="10 11">PLY_AMNH</strain>
    </source>
</reference>
<proteinExistence type="predicted"/>
<evidence type="ECO:0000256" key="8">
    <source>
        <dbReference type="SAM" id="Phobius"/>
    </source>
</evidence>
<dbReference type="Proteomes" id="UP001190700">
    <property type="component" value="Unassembled WGS sequence"/>
</dbReference>
<dbReference type="InterPro" id="IPR003378">
    <property type="entry name" value="Fringe-like_glycosylTrfase"/>
</dbReference>
<keyword evidence="7 8" id="KW-0472">Membrane</keyword>
<evidence type="ECO:0000256" key="7">
    <source>
        <dbReference type="ARBA" id="ARBA00023136"/>
    </source>
</evidence>
<name>A0AAE0BG09_9CHLO</name>
<evidence type="ECO:0000256" key="6">
    <source>
        <dbReference type="ARBA" id="ARBA00022989"/>
    </source>
</evidence>
<protein>
    <recommendedName>
        <fullName evidence="9">Fringe-like glycosyltransferase domain-containing protein</fullName>
    </recommendedName>
</protein>
<evidence type="ECO:0000256" key="1">
    <source>
        <dbReference type="ARBA" id="ARBA00004606"/>
    </source>
</evidence>
<dbReference type="AlphaFoldDB" id="A0AAE0BG09"/>
<gene>
    <name evidence="10" type="ORF">CYMTET_54803</name>
</gene>
<dbReference type="Gene3D" id="3.90.550.50">
    <property type="match status" value="1"/>
</dbReference>
<comment type="caution">
    <text evidence="10">The sequence shown here is derived from an EMBL/GenBank/DDBJ whole genome shotgun (WGS) entry which is preliminary data.</text>
</comment>
<accession>A0AAE0BG09</accession>
<keyword evidence="3" id="KW-0808">Transferase</keyword>
<dbReference type="EMBL" id="LGRX02035405">
    <property type="protein sequence ID" value="KAK3234972.1"/>
    <property type="molecule type" value="Genomic_DNA"/>
</dbReference>
<keyword evidence="11" id="KW-1185">Reference proteome</keyword>
<keyword evidence="4 8" id="KW-0812">Transmembrane</keyword>